<evidence type="ECO:0000313" key="3">
    <source>
        <dbReference type="Proteomes" id="UP000429607"/>
    </source>
</evidence>
<dbReference type="AlphaFoldDB" id="A0A6A3PIZ2"/>
<proteinExistence type="predicted"/>
<sequence>MAIPSCIALLYSLMHVGASNVICACLIRRNTVYVPESSVFESRFTMDPSTQLAATICLSKQTPCFITPRSIYSLA</sequence>
<dbReference type="Proteomes" id="UP000429607">
    <property type="component" value="Unassembled WGS sequence"/>
</dbReference>
<organism evidence="2 3">
    <name type="scientific">Phytophthora rubi</name>
    <dbReference type="NCBI Taxonomy" id="129364"/>
    <lineage>
        <taxon>Eukaryota</taxon>
        <taxon>Sar</taxon>
        <taxon>Stramenopiles</taxon>
        <taxon>Oomycota</taxon>
        <taxon>Peronosporomycetes</taxon>
        <taxon>Peronosporales</taxon>
        <taxon>Peronosporaceae</taxon>
        <taxon>Phytophthora</taxon>
    </lineage>
</organism>
<protein>
    <recommendedName>
        <fullName evidence="4">Secreted protein</fullName>
    </recommendedName>
</protein>
<dbReference type="EMBL" id="QXFV01000008">
    <property type="protein sequence ID" value="KAE9052587.1"/>
    <property type="molecule type" value="Genomic_DNA"/>
</dbReference>
<gene>
    <name evidence="2" type="ORF">PR001_g339</name>
</gene>
<keyword evidence="1" id="KW-0732">Signal</keyword>
<feature type="signal peptide" evidence="1">
    <location>
        <begin position="1"/>
        <end position="18"/>
    </location>
</feature>
<reference evidence="2 3" key="1">
    <citation type="submission" date="2018-09" db="EMBL/GenBank/DDBJ databases">
        <title>Genomic investigation of the strawberry pathogen Phytophthora fragariae indicates pathogenicity is determined by transcriptional variation in three key races.</title>
        <authorList>
            <person name="Adams T.M."/>
            <person name="Armitage A.D."/>
            <person name="Sobczyk M.K."/>
            <person name="Bates H.J."/>
            <person name="Dunwell J.M."/>
            <person name="Nellist C.F."/>
            <person name="Harrison R.J."/>
        </authorList>
    </citation>
    <scope>NUCLEOTIDE SEQUENCE [LARGE SCALE GENOMIC DNA]</scope>
    <source>
        <strain evidence="2 3">SCRP249</strain>
    </source>
</reference>
<feature type="chain" id="PRO_5025423605" description="Secreted protein" evidence="1">
    <location>
        <begin position="19"/>
        <end position="75"/>
    </location>
</feature>
<name>A0A6A3PIZ2_9STRA</name>
<evidence type="ECO:0008006" key="4">
    <source>
        <dbReference type="Google" id="ProtNLM"/>
    </source>
</evidence>
<evidence type="ECO:0000256" key="1">
    <source>
        <dbReference type="SAM" id="SignalP"/>
    </source>
</evidence>
<accession>A0A6A3PIZ2</accession>
<evidence type="ECO:0000313" key="2">
    <source>
        <dbReference type="EMBL" id="KAE9052587.1"/>
    </source>
</evidence>
<comment type="caution">
    <text evidence="2">The sequence shown here is derived from an EMBL/GenBank/DDBJ whole genome shotgun (WGS) entry which is preliminary data.</text>
</comment>